<organism evidence="4 5">
    <name type="scientific">Nocardiopsis metallicus</name>
    <dbReference type="NCBI Taxonomy" id="179819"/>
    <lineage>
        <taxon>Bacteria</taxon>
        <taxon>Bacillati</taxon>
        <taxon>Actinomycetota</taxon>
        <taxon>Actinomycetes</taxon>
        <taxon>Streptosporangiales</taxon>
        <taxon>Nocardiopsidaceae</taxon>
        <taxon>Nocardiopsis</taxon>
    </lineage>
</organism>
<dbReference type="PROSITE" id="PS00678">
    <property type="entry name" value="WD_REPEATS_1"/>
    <property type="match status" value="1"/>
</dbReference>
<gene>
    <name evidence="4" type="ORF">HNR07_001903</name>
</gene>
<keyword evidence="2" id="KW-0677">Repeat</keyword>
<dbReference type="PROSITE" id="PS50294">
    <property type="entry name" value="WD_REPEATS_REGION"/>
    <property type="match status" value="1"/>
</dbReference>
<evidence type="ECO:0000313" key="5">
    <source>
        <dbReference type="Proteomes" id="UP000579647"/>
    </source>
</evidence>
<sequence length="93" mass="9861">MLGSTHGTGLWPLEVGPDGSLLATAGDDQLVRVWDVAGRGELRQLTGHSAFTRGAGLSPDGALPLRLFRPRHGPCLAHQGWPGAVQIASRRCR</sequence>
<evidence type="ECO:0000256" key="3">
    <source>
        <dbReference type="PROSITE-ProRule" id="PRU00221"/>
    </source>
</evidence>
<accession>A0A840WH56</accession>
<evidence type="ECO:0000256" key="2">
    <source>
        <dbReference type="ARBA" id="ARBA00022737"/>
    </source>
</evidence>
<comment type="caution">
    <text evidence="4">The sequence shown here is derived from an EMBL/GenBank/DDBJ whole genome shotgun (WGS) entry which is preliminary data.</text>
</comment>
<dbReference type="RefSeq" id="WP_184364389.1">
    <property type="nucleotide sequence ID" value="NZ_BAAAKM010000086.1"/>
</dbReference>
<proteinExistence type="predicted"/>
<reference evidence="4 5" key="1">
    <citation type="submission" date="2020-08" db="EMBL/GenBank/DDBJ databases">
        <title>Sequencing the genomes of 1000 actinobacteria strains.</title>
        <authorList>
            <person name="Klenk H.-P."/>
        </authorList>
    </citation>
    <scope>NUCLEOTIDE SEQUENCE [LARGE SCALE GENOMIC DNA]</scope>
    <source>
        <strain evidence="4 5">DSM 44598</strain>
    </source>
</reference>
<dbReference type="AlphaFoldDB" id="A0A840WH56"/>
<dbReference type="Gene3D" id="2.130.10.10">
    <property type="entry name" value="YVTN repeat-like/Quinoprotein amine dehydrogenase"/>
    <property type="match status" value="1"/>
</dbReference>
<name>A0A840WH56_9ACTN</name>
<protein>
    <submittedName>
        <fullName evidence="4">WD40 repeat protein</fullName>
    </submittedName>
</protein>
<dbReference type="EMBL" id="JACHDO010000001">
    <property type="protein sequence ID" value="MBB5490766.1"/>
    <property type="molecule type" value="Genomic_DNA"/>
</dbReference>
<dbReference type="InterPro" id="IPR015943">
    <property type="entry name" value="WD40/YVTN_repeat-like_dom_sf"/>
</dbReference>
<dbReference type="InterPro" id="IPR019775">
    <property type="entry name" value="WD40_repeat_CS"/>
</dbReference>
<dbReference type="Pfam" id="PF00400">
    <property type="entry name" value="WD40"/>
    <property type="match status" value="1"/>
</dbReference>
<dbReference type="PROSITE" id="PS50082">
    <property type="entry name" value="WD_REPEATS_2"/>
    <property type="match status" value="1"/>
</dbReference>
<keyword evidence="1 3" id="KW-0853">WD repeat</keyword>
<evidence type="ECO:0000313" key="4">
    <source>
        <dbReference type="EMBL" id="MBB5490766.1"/>
    </source>
</evidence>
<evidence type="ECO:0000256" key="1">
    <source>
        <dbReference type="ARBA" id="ARBA00022574"/>
    </source>
</evidence>
<dbReference type="InterPro" id="IPR011041">
    <property type="entry name" value="Quinoprot_gluc/sorb_DH_b-prop"/>
</dbReference>
<keyword evidence="5" id="KW-1185">Reference proteome</keyword>
<dbReference type="Proteomes" id="UP000579647">
    <property type="component" value="Unassembled WGS sequence"/>
</dbReference>
<dbReference type="SUPFAM" id="SSF50952">
    <property type="entry name" value="Soluble quinoprotein glucose dehydrogenase"/>
    <property type="match status" value="1"/>
</dbReference>
<feature type="repeat" description="WD" evidence="3">
    <location>
        <begin position="3"/>
        <end position="44"/>
    </location>
</feature>
<dbReference type="InterPro" id="IPR001680">
    <property type="entry name" value="WD40_rpt"/>
</dbReference>